<comment type="caution">
    <text evidence="3">The sequence shown here is derived from an EMBL/GenBank/DDBJ whole genome shotgun (WGS) entry which is preliminary data.</text>
</comment>
<keyword evidence="4" id="KW-1185">Reference proteome</keyword>
<protein>
    <submittedName>
        <fullName evidence="3">Uncharacterized protein</fullName>
    </submittedName>
</protein>
<feature type="signal peptide" evidence="2">
    <location>
        <begin position="1"/>
        <end position="21"/>
    </location>
</feature>
<dbReference type="AlphaFoldDB" id="A0A9W8DW37"/>
<accession>A0A9W8DW37</accession>
<proteinExistence type="predicted"/>
<dbReference type="Proteomes" id="UP001150569">
    <property type="component" value="Unassembled WGS sequence"/>
</dbReference>
<feature type="chain" id="PRO_5040792694" evidence="2">
    <location>
        <begin position="22"/>
        <end position="363"/>
    </location>
</feature>
<sequence>MKVKICASLVIVAALGKLGLATTSQTIVPATDLDYRQIDVESAFGAADWCHSTSTSPPESDCETTDEEAPGKQEMSALIKDPVQNLDDLYTLVRQMKPNQPSATGGMRWTFVDSLTRPQLARAYPTALVHNMADVNTAGLLVQLLGDMKPGASLAHGPHEPVAHSGTGALPTASIAADSETPDYPAKLTMDDIKWSSEMIPQLQEIILDTTLLVAGLNQQWELVAALRQRPPSHSAESFEAYNRRNYLALLLQLEKTADTPRSLEEKVGVTADTLTYFLRYSRPTMRIVCAYAHGFPVAAKKLLMQLQQENFTLEQQAECTDNYYPRHVLQVVGGSRLAIFTNGTALEESNPGVAEYYEGNRL</sequence>
<evidence type="ECO:0000256" key="2">
    <source>
        <dbReference type="SAM" id="SignalP"/>
    </source>
</evidence>
<feature type="region of interest" description="Disordered" evidence="1">
    <location>
        <begin position="49"/>
        <end position="70"/>
    </location>
</feature>
<reference evidence="3" key="1">
    <citation type="submission" date="2022-07" db="EMBL/GenBank/DDBJ databases">
        <title>Phylogenomic reconstructions and comparative analyses of Kickxellomycotina fungi.</title>
        <authorList>
            <person name="Reynolds N.K."/>
            <person name="Stajich J.E."/>
            <person name="Barry K."/>
            <person name="Grigoriev I.V."/>
            <person name="Crous P."/>
            <person name="Smith M.E."/>
        </authorList>
    </citation>
    <scope>NUCLEOTIDE SEQUENCE</scope>
    <source>
        <strain evidence="3">RSA 861</strain>
    </source>
</reference>
<gene>
    <name evidence="3" type="ORF">IWQ60_003825</name>
</gene>
<name>A0A9W8DW37_9FUNG</name>
<organism evidence="3 4">
    <name type="scientific">Tieghemiomyces parasiticus</name>
    <dbReference type="NCBI Taxonomy" id="78921"/>
    <lineage>
        <taxon>Eukaryota</taxon>
        <taxon>Fungi</taxon>
        <taxon>Fungi incertae sedis</taxon>
        <taxon>Zoopagomycota</taxon>
        <taxon>Kickxellomycotina</taxon>
        <taxon>Dimargaritomycetes</taxon>
        <taxon>Dimargaritales</taxon>
        <taxon>Dimargaritaceae</taxon>
        <taxon>Tieghemiomyces</taxon>
    </lineage>
</organism>
<dbReference type="EMBL" id="JANBPT010000171">
    <property type="protein sequence ID" value="KAJ1926417.1"/>
    <property type="molecule type" value="Genomic_DNA"/>
</dbReference>
<evidence type="ECO:0000313" key="3">
    <source>
        <dbReference type="EMBL" id="KAJ1926417.1"/>
    </source>
</evidence>
<keyword evidence="2" id="KW-0732">Signal</keyword>
<evidence type="ECO:0000256" key="1">
    <source>
        <dbReference type="SAM" id="MobiDB-lite"/>
    </source>
</evidence>
<evidence type="ECO:0000313" key="4">
    <source>
        <dbReference type="Proteomes" id="UP001150569"/>
    </source>
</evidence>